<organism evidence="1 2">
    <name type="scientific">Romanomermis culicivorax</name>
    <name type="common">Nematode worm</name>
    <dbReference type="NCBI Taxonomy" id="13658"/>
    <lineage>
        <taxon>Eukaryota</taxon>
        <taxon>Metazoa</taxon>
        <taxon>Ecdysozoa</taxon>
        <taxon>Nematoda</taxon>
        <taxon>Enoplea</taxon>
        <taxon>Dorylaimia</taxon>
        <taxon>Mermithida</taxon>
        <taxon>Mermithoidea</taxon>
        <taxon>Mermithidae</taxon>
        <taxon>Romanomermis</taxon>
    </lineage>
</organism>
<evidence type="ECO:0000313" key="2">
    <source>
        <dbReference type="WBParaSite" id="nRc.2.0.1.t22992-RA"/>
    </source>
</evidence>
<accession>A0A915JA18</accession>
<reference evidence="2" key="1">
    <citation type="submission" date="2022-11" db="UniProtKB">
        <authorList>
            <consortium name="WormBaseParasite"/>
        </authorList>
    </citation>
    <scope>IDENTIFICATION</scope>
</reference>
<proteinExistence type="predicted"/>
<dbReference type="WBParaSite" id="nRc.2.0.1.t22992-RA">
    <property type="protein sequence ID" value="nRc.2.0.1.t22992-RA"/>
    <property type="gene ID" value="nRc.2.0.1.g22992"/>
</dbReference>
<evidence type="ECO:0000313" key="1">
    <source>
        <dbReference type="Proteomes" id="UP000887565"/>
    </source>
</evidence>
<dbReference type="Proteomes" id="UP000887565">
    <property type="component" value="Unplaced"/>
</dbReference>
<protein>
    <submittedName>
        <fullName evidence="2">Uncharacterized protein</fullName>
    </submittedName>
</protein>
<keyword evidence="1" id="KW-1185">Reference proteome</keyword>
<name>A0A915JA18_ROMCU</name>
<sequence length="138" mass="15425">MPLAALLASPCSAAEYAFVNDLLLRHAQNRNSERRAVFYDCMWYRTDGNPKSRLTDWMNRIPEWEPSFTSEPVEPANEELLDMPIFVLNIGKLPLSTDVSALPMPAAPSDITATANQITDFFKLMARWNCNPCSGADG</sequence>
<dbReference type="AlphaFoldDB" id="A0A915JA18"/>